<accession>A0A673VM78</accession>
<feature type="region of interest" description="Disordered" evidence="2">
    <location>
        <begin position="281"/>
        <end position="316"/>
    </location>
</feature>
<dbReference type="OMA" id="WHSQMIR"/>
<sequence length="618" mass="66836">MSQASSSVVAAAAACVVHQPGHTWAAAGGGEPRVQPTLGLALLGTFWAAVHVLLCLRAWRESASAPGSLTPTVSPTAFPAEAVSAEIADMRRNTDRTAPLRPSPNHEALLVRRKHRLLQAHEKGGLAPQRRQGRRQHAAQEPEAPSPLEQGPERPCLAHLFSVTGAQAREHQPDSEGPAQRGAARLQRAGQKHRAEKGHREEPARPQPGRTKRKAVGAEKQGAANSTGQAHRPPGPRERNKGRRGPSMKTGGDHQDPQVSRGHIEKLLAIVEELGHLEKTGREGAQDGTGAGSPAPDLRHNGLDQGPEGKGRDPEQLWLVGSPCRRGSVSLASRCRPGDGGSWRRELEFAFEELFDMNRKLKKHLILNLAPRPRADPNPGREHSLSGVQDDSGETLRDRKTGGAEVEPGGEPVHPALVDAHQTASQDSLEKFLSGLENQKYPRLAKFTLKNEIKPFPKAGMLSGKENQLPSGTGSGQAPARLDPLAQGPRHPAPQDPADGAGWMAAAEPGPRPGREPEEQTGPPGLGWDAHPQAALDQQREQRRACLTHLKSPSSQDAPETDGACEGSAASLLPSIFVDHDRHSQMIRDLQQQIEEQTKLHKQFLEDARKRLQEFQRM</sequence>
<feature type="compositionally biased region" description="Basic and acidic residues" evidence="2">
    <location>
        <begin position="373"/>
        <end position="384"/>
    </location>
</feature>
<evidence type="ECO:0000313" key="4">
    <source>
        <dbReference type="Proteomes" id="UP000472268"/>
    </source>
</evidence>
<feature type="compositionally biased region" description="Basic and acidic residues" evidence="2">
    <location>
        <begin position="251"/>
        <end position="260"/>
    </location>
</feature>
<dbReference type="Ensembl" id="ENSSSUT00005039471.1">
    <property type="protein sequence ID" value="ENSSSUP00005034636.1"/>
    <property type="gene ID" value="ENSSSUG00005022262.1"/>
</dbReference>
<evidence type="ECO:0000256" key="2">
    <source>
        <dbReference type="SAM" id="MobiDB-lite"/>
    </source>
</evidence>
<evidence type="ECO:0008006" key="5">
    <source>
        <dbReference type="Google" id="ProtNLM"/>
    </source>
</evidence>
<feature type="region of interest" description="Disordered" evidence="2">
    <location>
        <begin position="123"/>
        <end position="153"/>
    </location>
</feature>
<feature type="region of interest" description="Disordered" evidence="2">
    <location>
        <begin position="457"/>
        <end position="542"/>
    </location>
</feature>
<feature type="compositionally biased region" description="Basic and acidic residues" evidence="2">
    <location>
        <begin position="297"/>
        <end position="315"/>
    </location>
</feature>
<gene>
    <name evidence="3" type="primary">TIMP2</name>
</gene>
<dbReference type="Proteomes" id="UP000472268">
    <property type="component" value="Chromosome 17"/>
</dbReference>
<reference evidence="3" key="2">
    <citation type="submission" date="2025-08" db="UniProtKB">
        <authorList>
            <consortium name="Ensembl"/>
        </authorList>
    </citation>
    <scope>IDENTIFICATION</scope>
</reference>
<protein>
    <recommendedName>
        <fullName evidence="5">Protein DDC8 homolog</fullName>
    </recommendedName>
</protein>
<feature type="coiled-coil region" evidence="1">
    <location>
        <begin position="580"/>
        <end position="607"/>
    </location>
</feature>
<proteinExistence type="predicted"/>
<keyword evidence="4" id="KW-1185">Reference proteome</keyword>
<dbReference type="AlphaFoldDB" id="A0A673VM78"/>
<evidence type="ECO:0000256" key="1">
    <source>
        <dbReference type="SAM" id="Coils"/>
    </source>
</evidence>
<feature type="region of interest" description="Disordered" evidence="2">
    <location>
        <begin position="371"/>
        <end position="423"/>
    </location>
</feature>
<organism evidence="3 4">
    <name type="scientific">Suricata suricatta</name>
    <name type="common">Meerkat</name>
    <dbReference type="NCBI Taxonomy" id="37032"/>
    <lineage>
        <taxon>Eukaryota</taxon>
        <taxon>Metazoa</taxon>
        <taxon>Chordata</taxon>
        <taxon>Craniata</taxon>
        <taxon>Vertebrata</taxon>
        <taxon>Euteleostomi</taxon>
        <taxon>Mammalia</taxon>
        <taxon>Eutheria</taxon>
        <taxon>Laurasiatheria</taxon>
        <taxon>Carnivora</taxon>
        <taxon>Feliformia</taxon>
        <taxon>Herpestidae</taxon>
        <taxon>Suricata</taxon>
    </lineage>
</organism>
<name>A0A673VM78_SURSU</name>
<reference evidence="3 4" key="1">
    <citation type="submission" date="2019-05" db="EMBL/GenBank/DDBJ databases">
        <title>A Chromosome-scale Meerkat (S. suricatta) Genome Assembly.</title>
        <authorList>
            <person name="Dudchenko O."/>
            <person name="Lieberman Aiden E."/>
            <person name="Tung J."/>
            <person name="Barreiro L.B."/>
            <person name="Clutton-Brock T.H."/>
        </authorList>
    </citation>
    <scope>NUCLEOTIDE SEQUENCE [LARGE SCALE GENOMIC DNA]</scope>
</reference>
<feature type="region of interest" description="Disordered" evidence="2">
    <location>
        <begin position="167"/>
        <end position="260"/>
    </location>
</feature>
<feature type="compositionally biased region" description="Low complexity" evidence="2">
    <location>
        <begin position="403"/>
        <end position="416"/>
    </location>
</feature>
<reference evidence="3" key="3">
    <citation type="submission" date="2025-09" db="UniProtKB">
        <authorList>
            <consortium name="Ensembl"/>
        </authorList>
    </citation>
    <scope>IDENTIFICATION</scope>
</reference>
<feature type="compositionally biased region" description="Low complexity" evidence="2">
    <location>
        <begin position="177"/>
        <end position="189"/>
    </location>
</feature>
<evidence type="ECO:0000313" key="3">
    <source>
        <dbReference type="Ensembl" id="ENSSSUP00005034636.1"/>
    </source>
</evidence>
<keyword evidence="1" id="KW-0175">Coiled coil</keyword>